<feature type="transmembrane region" description="Helical" evidence="8">
    <location>
        <begin position="106"/>
        <end position="125"/>
    </location>
</feature>
<dbReference type="GO" id="GO:0016763">
    <property type="term" value="F:pentosyltransferase activity"/>
    <property type="evidence" value="ECO:0007669"/>
    <property type="project" value="TreeGrafter"/>
</dbReference>
<feature type="transmembrane region" description="Helical" evidence="8">
    <location>
        <begin position="218"/>
        <end position="243"/>
    </location>
</feature>
<feature type="transmembrane region" description="Helical" evidence="8">
    <location>
        <begin position="365"/>
        <end position="385"/>
    </location>
</feature>
<dbReference type="PANTHER" id="PTHR33908:SF11">
    <property type="entry name" value="MEMBRANE PROTEIN"/>
    <property type="match status" value="1"/>
</dbReference>
<dbReference type="PANTHER" id="PTHR33908">
    <property type="entry name" value="MANNOSYLTRANSFERASE YKCB-RELATED"/>
    <property type="match status" value="1"/>
</dbReference>
<keyword evidence="3 10" id="KW-0328">Glycosyltransferase</keyword>
<name>A0A1H2LZ52_9ACTN</name>
<keyword evidence="6 8" id="KW-1133">Transmembrane helix</keyword>
<feature type="domain" description="Glycosyltransferase RgtA/B/C/D-like" evidence="9">
    <location>
        <begin position="110"/>
        <end position="269"/>
    </location>
</feature>
<reference evidence="11" key="1">
    <citation type="submission" date="2016-10" db="EMBL/GenBank/DDBJ databases">
        <authorList>
            <person name="Varghese N."/>
            <person name="Submissions S."/>
        </authorList>
    </citation>
    <scope>NUCLEOTIDE SEQUENCE [LARGE SCALE GENOMIC DNA]</scope>
    <source>
        <strain evidence="11">DSM 21743</strain>
    </source>
</reference>
<feature type="transmembrane region" description="Helical" evidence="8">
    <location>
        <begin position="163"/>
        <end position="182"/>
    </location>
</feature>
<dbReference type="AlphaFoldDB" id="A0A1H2LZ52"/>
<protein>
    <submittedName>
        <fullName evidence="10">Dolichyl-phosphate-mannose-protein mannosyltransferase</fullName>
    </submittedName>
</protein>
<comment type="subcellular location">
    <subcellularLocation>
        <location evidence="1">Cell membrane</location>
        <topology evidence="1">Multi-pass membrane protein</topology>
    </subcellularLocation>
</comment>
<sequence length="535" mass="55560">MPAGLRAQDVLSALAAPWRVSIFVARHPGAPAVVSAPRRSAAGPRLVDARAGWSVLALGLGTVAFLARLVPVLRGGGLFGLGNYDDGVYFSAAVALSHGVVPYRDFLLLHPPGIVVLLWPFAVLGHVTGSAVAFAVARVAFMALGATNAVLVALLLRRSGTPAAVVGGLAYALALPAVYIGSSTLLETPASTCLLGALLLLDRVAERRAWARVFGAGLLLALAADTKIWNVVVGAAVLLWVVLRSGPRRTAAFVLGGAVGGVAVCLPFLLLAGPTMWRMVVLDQLARGGSDAPVAVRVSDVLGLTAWQPDVVGWSALTVVAAAVALGCCVLACRRPSGRTAVVLLATTTALLLQVPSWYPHYPGLAVGPLALVLGSAAGVALPTLASWRRAVAGVAVLAALVAWAVPGLQRPFGTRFPAARLAAATDVSGCVTSDDPTTLLELGALDRDLARRCPVVLDLSGYSYDLRTPGRPYPARRRNTAWQQRAMTYLGSGTATLVVRFAHAVGFSARSTRTVDRWPVVAASHGYDVRRPEA</sequence>
<feature type="transmembrane region" description="Helical" evidence="8">
    <location>
        <begin position="311"/>
        <end position="333"/>
    </location>
</feature>
<gene>
    <name evidence="10" type="ORF">SAMN04488544_1112</name>
</gene>
<keyword evidence="7 8" id="KW-0472">Membrane</keyword>
<feature type="transmembrane region" description="Helical" evidence="8">
    <location>
        <begin position="51"/>
        <end position="70"/>
    </location>
</feature>
<evidence type="ECO:0000256" key="6">
    <source>
        <dbReference type="ARBA" id="ARBA00022989"/>
    </source>
</evidence>
<accession>A0A1H2LZ52</accession>
<dbReference type="GO" id="GO:0009103">
    <property type="term" value="P:lipopolysaccharide biosynthetic process"/>
    <property type="evidence" value="ECO:0007669"/>
    <property type="project" value="UniProtKB-ARBA"/>
</dbReference>
<evidence type="ECO:0000256" key="7">
    <source>
        <dbReference type="ARBA" id="ARBA00023136"/>
    </source>
</evidence>
<keyword evidence="5 8" id="KW-0812">Transmembrane</keyword>
<keyword evidence="2" id="KW-1003">Cell membrane</keyword>
<feature type="transmembrane region" description="Helical" evidence="8">
    <location>
        <begin position="131"/>
        <end position="156"/>
    </location>
</feature>
<evidence type="ECO:0000256" key="8">
    <source>
        <dbReference type="SAM" id="Phobius"/>
    </source>
</evidence>
<dbReference type="Proteomes" id="UP000198825">
    <property type="component" value="Chromosome I"/>
</dbReference>
<keyword evidence="11" id="KW-1185">Reference proteome</keyword>
<organism evidence="10 11">
    <name type="scientific">Microlunatus sagamiharensis</name>
    <dbReference type="NCBI Taxonomy" id="546874"/>
    <lineage>
        <taxon>Bacteria</taxon>
        <taxon>Bacillati</taxon>
        <taxon>Actinomycetota</taxon>
        <taxon>Actinomycetes</taxon>
        <taxon>Propionibacteriales</taxon>
        <taxon>Propionibacteriaceae</taxon>
        <taxon>Microlunatus</taxon>
    </lineage>
</organism>
<feature type="transmembrane region" description="Helical" evidence="8">
    <location>
        <begin position="250"/>
        <end position="272"/>
    </location>
</feature>
<evidence type="ECO:0000256" key="5">
    <source>
        <dbReference type="ARBA" id="ARBA00022692"/>
    </source>
</evidence>
<dbReference type="InterPro" id="IPR050297">
    <property type="entry name" value="LipidA_mod_glycosyltrf_83"/>
</dbReference>
<evidence type="ECO:0000256" key="1">
    <source>
        <dbReference type="ARBA" id="ARBA00004651"/>
    </source>
</evidence>
<dbReference type="EMBL" id="LT629799">
    <property type="protein sequence ID" value="SDU86164.1"/>
    <property type="molecule type" value="Genomic_DNA"/>
</dbReference>
<keyword evidence="4 10" id="KW-0808">Transferase</keyword>
<dbReference type="InterPro" id="IPR038731">
    <property type="entry name" value="RgtA/B/C-like"/>
</dbReference>
<dbReference type="Pfam" id="PF13231">
    <property type="entry name" value="PMT_2"/>
    <property type="match status" value="1"/>
</dbReference>
<evidence type="ECO:0000256" key="4">
    <source>
        <dbReference type="ARBA" id="ARBA00022679"/>
    </source>
</evidence>
<dbReference type="STRING" id="546874.SAMN04488544_1112"/>
<evidence type="ECO:0000256" key="3">
    <source>
        <dbReference type="ARBA" id="ARBA00022676"/>
    </source>
</evidence>
<dbReference type="GO" id="GO:0005886">
    <property type="term" value="C:plasma membrane"/>
    <property type="evidence" value="ECO:0007669"/>
    <property type="project" value="UniProtKB-SubCell"/>
</dbReference>
<feature type="transmembrane region" description="Helical" evidence="8">
    <location>
        <begin position="340"/>
        <end position="359"/>
    </location>
</feature>
<evidence type="ECO:0000259" key="9">
    <source>
        <dbReference type="Pfam" id="PF13231"/>
    </source>
</evidence>
<evidence type="ECO:0000313" key="11">
    <source>
        <dbReference type="Proteomes" id="UP000198825"/>
    </source>
</evidence>
<proteinExistence type="predicted"/>
<feature type="transmembrane region" description="Helical" evidence="8">
    <location>
        <begin position="392"/>
        <end position="409"/>
    </location>
</feature>
<evidence type="ECO:0000256" key="2">
    <source>
        <dbReference type="ARBA" id="ARBA00022475"/>
    </source>
</evidence>
<evidence type="ECO:0000313" key="10">
    <source>
        <dbReference type="EMBL" id="SDU86164.1"/>
    </source>
</evidence>